<gene>
    <name evidence="1" type="ORF">S12H4_16561</name>
</gene>
<sequence>VDKLASRLGKKTKDCSAVSYMSEIKKTGNNAFTVQERLTFSKRMKAENSKKKRFLQT</sequence>
<reference evidence="1" key="1">
    <citation type="journal article" date="2014" name="Front. Microbiol.">
        <title>High frequency of phylogenetically diverse reductive dehalogenase-homologous genes in deep subseafloor sedimentary metagenomes.</title>
        <authorList>
            <person name="Kawai M."/>
            <person name="Futagami T."/>
            <person name="Toyoda A."/>
            <person name="Takaki Y."/>
            <person name="Nishi S."/>
            <person name="Hori S."/>
            <person name="Arai W."/>
            <person name="Tsubouchi T."/>
            <person name="Morono Y."/>
            <person name="Uchiyama I."/>
            <person name="Ito T."/>
            <person name="Fujiyama A."/>
            <person name="Inagaki F."/>
            <person name="Takami H."/>
        </authorList>
    </citation>
    <scope>NUCLEOTIDE SEQUENCE</scope>
    <source>
        <strain evidence="1">Expedition CK06-06</strain>
    </source>
</reference>
<dbReference type="EMBL" id="BARW01008017">
    <property type="protein sequence ID" value="GAI79304.1"/>
    <property type="molecule type" value="Genomic_DNA"/>
</dbReference>
<evidence type="ECO:0000313" key="1">
    <source>
        <dbReference type="EMBL" id="GAI79304.1"/>
    </source>
</evidence>
<comment type="caution">
    <text evidence="1">The sequence shown here is derived from an EMBL/GenBank/DDBJ whole genome shotgun (WGS) entry which is preliminary data.</text>
</comment>
<accession>X1TGY3</accession>
<dbReference type="AlphaFoldDB" id="X1TGY3"/>
<organism evidence="1">
    <name type="scientific">marine sediment metagenome</name>
    <dbReference type="NCBI Taxonomy" id="412755"/>
    <lineage>
        <taxon>unclassified sequences</taxon>
        <taxon>metagenomes</taxon>
        <taxon>ecological metagenomes</taxon>
    </lineage>
</organism>
<protein>
    <submittedName>
        <fullName evidence="1">Uncharacterized protein</fullName>
    </submittedName>
</protein>
<feature type="non-terminal residue" evidence="1">
    <location>
        <position position="1"/>
    </location>
</feature>
<name>X1TGY3_9ZZZZ</name>
<proteinExistence type="predicted"/>